<dbReference type="OrthoDB" id="3985792at2"/>
<keyword evidence="1" id="KW-0732">Signal</keyword>
<dbReference type="AlphaFoldDB" id="A0A327Z1Q5"/>
<evidence type="ECO:0000313" key="2">
    <source>
        <dbReference type="EMBL" id="RAK27704.1"/>
    </source>
</evidence>
<dbReference type="EMBL" id="QLMJ01000022">
    <property type="protein sequence ID" value="RAK27704.1"/>
    <property type="molecule type" value="Genomic_DNA"/>
</dbReference>
<keyword evidence="3" id="KW-1185">Reference proteome</keyword>
<organism evidence="2 3">
    <name type="scientific">Actinoplanes lutulentus</name>
    <dbReference type="NCBI Taxonomy" id="1287878"/>
    <lineage>
        <taxon>Bacteria</taxon>
        <taxon>Bacillati</taxon>
        <taxon>Actinomycetota</taxon>
        <taxon>Actinomycetes</taxon>
        <taxon>Micromonosporales</taxon>
        <taxon>Micromonosporaceae</taxon>
        <taxon>Actinoplanes</taxon>
    </lineage>
</organism>
<sequence length="425" mass="42475">MTNIVTRATAVALAGALVAASAVTPASAAPAVRGVLLPVPAAGPGEALAVTASDVSPLGVVAGTARVTTTGPDGNTSIVETPYRWAGLPRVGWQRQRLALPAGATSGSVSSITDLGEVAGDVTVDGATRATRWSITGTTATLIGEPRSRAGAVDPRGATWGVSTAGPELISGKAELVARSGTRTLLSGTPELDAGYRRYVISINATGTTLVSVFSGVGQGTTARPVLWRDGATVPVPVFGTAYLGPACVSRVQADGSVVASGFSVTGGLPKYVLLRHTGGVPGTNVILTEATQGQPVGGLVCPSGQTVNNLAADGGVAGVLSDASGGRSAAYWNAANQVTVVPLAAGELSAQGVAVANGRRMVILADGADGTNRLSLWHDGVRTELPAPRGWTIRSVVELTESGVLIANVQDAAGTIRPAAWSLS</sequence>
<proteinExistence type="predicted"/>
<protein>
    <submittedName>
        <fullName evidence="2">Uncharacterized protein</fullName>
    </submittedName>
</protein>
<evidence type="ECO:0000313" key="3">
    <source>
        <dbReference type="Proteomes" id="UP000249341"/>
    </source>
</evidence>
<comment type="caution">
    <text evidence="2">The sequence shown here is derived from an EMBL/GenBank/DDBJ whole genome shotgun (WGS) entry which is preliminary data.</text>
</comment>
<dbReference type="Proteomes" id="UP000249341">
    <property type="component" value="Unassembled WGS sequence"/>
</dbReference>
<evidence type="ECO:0000256" key="1">
    <source>
        <dbReference type="SAM" id="SignalP"/>
    </source>
</evidence>
<gene>
    <name evidence="2" type="ORF">B0I29_12287</name>
</gene>
<accession>A0A327Z1Q5</accession>
<feature type="chain" id="PRO_5016363610" evidence="1">
    <location>
        <begin position="29"/>
        <end position="425"/>
    </location>
</feature>
<name>A0A327Z1Q5_9ACTN</name>
<feature type="signal peptide" evidence="1">
    <location>
        <begin position="1"/>
        <end position="28"/>
    </location>
</feature>
<dbReference type="RefSeq" id="WP_146617019.1">
    <property type="nucleotide sequence ID" value="NZ_JACHWI010000008.1"/>
</dbReference>
<reference evidence="2 3" key="1">
    <citation type="submission" date="2018-06" db="EMBL/GenBank/DDBJ databases">
        <title>Genomic Encyclopedia of Type Strains, Phase III (KMG-III): the genomes of soil and plant-associated and newly described type strains.</title>
        <authorList>
            <person name="Whitman W."/>
        </authorList>
    </citation>
    <scope>NUCLEOTIDE SEQUENCE [LARGE SCALE GENOMIC DNA]</scope>
    <source>
        <strain evidence="2 3">CGMCC 4.7090</strain>
    </source>
</reference>